<reference evidence="1 3" key="1">
    <citation type="journal article" date="2017" name="Nature">
        <title>The sunflower genome provides insights into oil metabolism, flowering and Asterid evolution.</title>
        <authorList>
            <person name="Badouin H."/>
            <person name="Gouzy J."/>
            <person name="Grassa C.J."/>
            <person name="Murat F."/>
            <person name="Staton S.E."/>
            <person name="Cottret L."/>
            <person name="Lelandais-Briere C."/>
            <person name="Owens G.L."/>
            <person name="Carrere S."/>
            <person name="Mayjonade B."/>
            <person name="Legrand L."/>
            <person name="Gill N."/>
            <person name="Kane N.C."/>
            <person name="Bowers J.E."/>
            <person name="Hubner S."/>
            <person name="Bellec A."/>
            <person name="Berard A."/>
            <person name="Berges H."/>
            <person name="Blanchet N."/>
            <person name="Boniface M.C."/>
            <person name="Brunel D."/>
            <person name="Catrice O."/>
            <person name="Chaidir N."/>
            <person name="Claudel C."/>
            <person name="Donnadieu C."/>
            <person name="Faraut T."/>
            <person name="Fievet G."/>
            <person name="Helmstetter N."/>
            <person name="King M."/>
            <person name="Knapp S.J."/>
            <person name="Lai Z."/>
            <person name="Le Paslier M.C."/>
            <person name="Lippi Y."/>
            <person name="Lorenzon L."/>
            <person name="Mandel J.R."/>
            <person name="Marage G."/>
            <person name="Marchand G."/>
            <person name="Marquand E."/>
            <person name="Bret-Mestries E."/>
            <person name="Morien E."/>
            <person name="Nambeesan S."/>
            <person name="Nguyen T."/>
            <person name="Pegot-Espagnet P."/>
            <person name="Pouilly N."/>
            <person name="Raftis F."/>
            <person name="Sallet E."/>
            <person name="Schiex T."/>
            <person name="Thomas J."/>
            <person name="Vandecasteele C."/>
            <person name="Vares D."/>
            <person name="Vear F."/>
            <person name="Vautrin S."/>
            <person name="Crespi M."/>
            <person name="Mangin B."/>
            <person name="Burke J.M."/>
            <person name="Salse J."/>
            <person name="Munos S."/>
            <person name="Vincourt P."/>
            <person name="Rieseberg L.H."/>
            <person name="Langlade N.B."/>
        </authorList>
    </citation>
    <scope>NUCLEOTIDE SEQUENCE [LARGE SCALE GENOMIC DNA]</scope>
    <source>
        <strain evidence="3">cv. SF193</strain>
        <tissue evidence="1">Leaves</tissue>
    </source>
</reference>
<dbReference type="InParanoid" id="A0A251U5U8"/>
<dbReference type="EMBL" id="MNCJ02000323">
    <property type="protein sequence ID" value="KAF5795103.1"/>
    <property type="molecule type" value="Genomic_DNA"/>
</dbReference>
<dbReference type="Proteomes" id="UP000215914">
    <property type="component" value="Chromosome 8"/>
</dbReference>
<evidence type="ECO:0000313" key="2">
    <source>
        <dbReference type="EMBL" id="OTG18423.1"/>
    </source>
</evidence>
<evidence type="ECO:0000313" key="1">
    <source>
        <dbReference type="EMBL" id="KAF5795103.1"/>
    </source>
</evidence>
<name>A0A251U5U8_HELAN</name>
<accession>A0A251U5U8</accession>
<keyword evidence="3" id="KW-1185">Reference proteome</keyword>
<sequence>MNTQLIFKVSKWQLAILMGFKRKRKKPKQFFDKKVRGFMMFFSVLEEDIRLGWLRIISTRLLK</sequence>
<reference evidence="2" key="2">
    <citation type="submission" date="2017-02" db="EMBL/GenBank/DDBJ databases">
        <title>Sunflower complete genome.</title>
        <authorList>
            <person name="Langlade N."/>
            <person name="Munos S."/>
        </authorList>
    </citation>
    <scope>NUCLEOTIDE SEQUENCE [LARGE SCALE GENOMIC DNA]</scope>
    <source>
        <tissue evidence="2">Leaves</tissue>
    </source>
</reference>
<proteinExistence type="predicted"/>
<gene>
    <name evidence="2" type="ORF">HannXRQ_Chr08g0222941</name>
    <name evidence="1" type="ORF">HanXRQr2_Chr08g0335791</name>
</gene>
<evidence type="ECO:0000313" key="3">
    <source>
        <dbReference type="Proteomes" id="UP000215914"/>
    </source>
</evidence>
<dbReference type="Gramene" id="mRNA:HanXRQr2_Chr08g0335791">
    <property type="protein sequence ID" value="mRNA:HanXRQr2_Chr08g0335791"/>
    <property type="gene ID" value="HanXRQr2_Chr08g0335791"/>
</dbReference>
<protein>
    <submittedName>
        <fullName evidence="2">Uncharacterized protein</fullName>
    </submittedName>
</protein>
<dbReference type="AlphaFoldDB" id="A0A251U5U8"/>
<dbReference type="EMBL" id="CM007897">
    <property type="protein sequence ID" value="OTG18423.1"/>
    <property type="molecule type" value="Genomic_DNA"/>
</dbReference>
<organism evidence="2 3">
    <name type="scientific">Helianthus annuus</name>
    <name type="common">Common sunflower</name>
    <dbReference type="NCBI Taxonomy" id="4232"/>
    <lineage>
        <taxon>Eukaryota</taxon>
        <taxon>Viridiplantae</taxon>
        <taxon>Streptophyta</taxon>
        <taxon>Embryophyta</taxon>
        <taxon>Tracheophyta</taxon>
        <taxon>Spermatophyta</taxon>
        <taxon>Magnoliopsida</taxon>
        <taxon>eudicotyledons</taxon>
        <taxon>Gunneridae</taxon>
        <taxon>Pentapetalae</taxon>
        <taxon>asterids</taxon>
        <taxon>campanulids</taxon>
        <taxon>Asterales</taxon>
        <taxon>Asteraceae</taxon>
        <taxon>Asteroideae</taxon>
        <taxon>Heliantheae alliance</taxon>
        <taxon>Heliantheae</taxon>
        <taxon>Helianthus</taxon>
    </lineage>
</organism>
<reference evidence="1" key="3">
    <citation type="submission" date="2020-06" db="EMBL/GenBank/DDBJ databases">
        <title>Helianthus annuus Genome sequencing and assembly Release 2.</title>
        <authorList>
            <person name="Gouzy J."/>
            <person name="Langlade N."/>
            <person name="Munos S."/>
        </authorList>
    </citation>
    <scope>NUCLEOTIDE SEQUENCE</scope>
    <source>
        <tissue evidence="1">Leaves</tissue>
    </source>
</reference>